<proteinExistence type="predicted"/>
<sequence>MKKKDTVKIAAMFTMLTLYFIGFSYYGTAVYEKFFQSNERFDEETMIGSESFDHATKVEAMRTLTEKVTAWQLDAVLTFQYVEKSVNISTNLIEFQIEKSIEKAVTGQKNELYTIVSRERLQAELDEQFPLLRDTPLDLETLASDIADIGDYLKPEETVIDLTLYVNEEAKQSIAAEVLTGTVTESLRAFIKTNPSIRVKSGGVVSFNQWFSATQSRELTKESINILSSALYQLVMKTNFAVLEKNQSMALPDKIDLGYEAKVAEGNGQDFIFLNENETSYTVEWQVIDGKVYSVLKGIPFYYTYTPVLKNKAELRPRTILRFDPDMPYGTTRVEQFGESGVMIDVYRQTREGTLKRKEEKVAEDFYLPVHQIEWHSSQDPPPEPELQPLDPNTDTTDENKEANEETSTNAGTDSMTEQNTVEEKRELRRQSQTKDDGQ</sequence>
<dbReference type="RefSeq" id="WP_073710256.1">
    <property type="nucleotide sequence ID" value="NZ_MRWQ01000001.1"/>
</dbReference>
<keyword evidence="3" id="KW-0472">Membrane</keyword>
<feature type="domain" description="G5" evidence="4">
    <location>
        <begin position="313"/>
        <end position="367"/>
    </location>
</feature>
<protein>
    <recommendedName>
        <fullName evidence="4">G5 domain-containing protein</fullName>
    </recommendedName>
</protein>
<dbReference type="OrthoDB" id="2691125at2"/>
<evidence type="ECO:0000313" key="5">
    <source>
        <dbReference type="EMBL" id="OKL38251.1"/>
    </source>
</evidence>
<feature type="compositionally biased region" description="Polar residues" evidence="2">
    <location>
        <begin position="406"/>
        <end position="420"/>
    </location>
</feature>
<evidence type="ECO:0000256" key="1">
    <source>
        <dbReference type="ARBA" id="ARBA00022729"/>
    </source>
</evidence>
<keyword evidence="6" id="KW-1185">Reference proteome</keyword>
<comment type="caution">
    <text evidence="5">The sequence shown here is derived from an EMBL/GenBank/DDBJ whole genome shotgun (WGS) entry which is preliminary data.</text>
</comment>
<dbReference type="Gene3D" id="2.20.230.10">
    <property type="entry name" value="Resuscitation-promoting factor rpfb"/>
    <property type="match status" value="1"/>
</dbReference>
<evidence type="ECO:0000256" key="2">
    <source>
        <dbReference type="SAM" id="MobiDB-lite"/>
    </source>
</evidence>
<name>A0A1Q5P7Y2_9BACI</name>
<dbReference type="EMBL" id="MRWQ01000001">
    <property type="protein sequence ID" value="OKL38251.1"/>
    <property type="molecule type" value="Genomic_DNA"/>
</dbReference>
<organism evidence="5 6">
    <name type="scientific">Domibacillus mangrovi</name>
    <dbReference type="NCBI Taxonomy" id="1714354"/>
    <lineage>
        <taxon>Bacteria</taxon>
        <taxon>Bacillati</taxon>
        <taxon>Bacillota</taxon>
        <taxon>Bacilli</taxon>
        <taxon>Bacillales</taxon>
        <taxon>Bacillaceae</taxon>
        <taxon>Domibacillus</taxon>
    </lineage>
</organism>
<evidence type="ECO:0000256" key="3">
    <source>
        <dbReference type="SAM" id="Phobius"/>
    </source>
</evidence>
<dbReference type="Pfam" id="PF07501">
    <property type="entry name" value="G5"/>
    <property type="match status" value="1"/>
</dbReference>
<feature type="compositionally biased region" description="Basic and acidic residues" evidence="2">
    <location>
        <begin position="422"/>
        <end position="439"/>
    </location>
</feature>
<reference evidence="5 6" key="1">
    <citation type="submission" date="2016-12" db="EMBL/GenBank/DDBJ databases">
        <title>Domibacillus sp. SAOS 44 whole genome sequencing.</title>
        <authorList>
            <person name="Verma A."/>
            <person name="Krishnamurthi S."/>
        </authorList>
    </citation>
    <scope>NUCLEOTIDE SEQUENCE [LARGE SCALE GENOMIC DNA]</scope>
    <source>
        <strain evidence="5 6">SAOS 44</strain>
    </source>
</reference>
<feature type="region of interest" description="Disordered" evidence="2">
    <location>
        <begin position="375"/>
        <end position="439"/>
    </location>
</feature>
<keyword evidence="3" id="KW-1133">Transmembrane helix</keyword>
<evidence type="ECO:0000259" key="4">
    <source>
        <dbReference type="Pfam" id="PF07501"/>
    </source>
</evidence>
<feature type="transmembrane region" description="Helical" evidence="3">
    <location>
        <begin position="7"/>
        <end position="27"/>
    </location>
</feature>
<dbReference type="AlphaFoldDB" id="A0A1Q5P7Y2"/>
<dbReference type="STRING" id="1714354.BLL40_02175"/>
<gene>
    <name evidence="5" type="ORF">BLL40_02175</name>
</gene>
<keyword evidence="1" id="KW-0732">Signal</keyword>
<keyword evidence="3" id="KW-0812">Transmembrane</keyword>
<accession>A0A1Q5P7Y2</accession>
<evidence type="ECO:0000313" key="6">
    <source>
        <dbReference type="Proteomes" id="UP000186524"/>
    </source>
</evidence>
<dbReference type="Proteomes" id="UP000186524">
    <property type="component" value="Unassembled WGS sequence"/>
</dbReference>
<dbReference type="InterPro" id="IPR011098">
    <property type="entry name" value="G5_dom"/>
</dbReference>